<dbReference type="PANTHER" id="PTHR31151">
    <property type="entry name" value="PROLINE-TRNA LIGASE (DUF1680)"/>
    <property type="match status" value="1"/>
</dbReference>
<evidence type="ECO:0000313" key="5">
    <source>
        <dbReference type="EMBL" id="MCW1883144.1"/>
    </source>
</evidence>
<dbReference type="InterPro" id="IPR049046">
    <property type="entry name" value="Beta-AFase-like_GH127_middle"/>
</dbReference>
<keyword evidence="6" id="KW-1185">Reference proteome</keyword>
<dbReference type="InterPro" id="IPR012878">
    <property type="entry name" value="Beta-AFase-like_GH127_cat"/>
</dbReference>
<name>A0ABT3FIW2_9BACT</name>
<feature type="domain" description="Non-reducing end beta-L-arabinofuranosidase-like GH127 catalytic" evidence="3">
    <location>
        <begin position="75"/>
        <end position="393"/>
    </location>
</feature>
<feature type="domain" description="Non-reducing end beta-L-arabinofuranosidase-like GH127 middle" evidence="4">
    <location>
        <begin position="423"/>
        <end position="502"/>
    </location>
</feature>
<dbReference type="Pfam" id="PF20736">
    <property type="entry name" value="Glyco_hydro127M"/>
    <property type="match status" value="1"/>
</dbReference>
<evidence type="ECO:0000259" key="4">
    <source>
        <dbReference type="Pfam" id="PF20736"/>
    </source>
</evidence>
<dbReference type="SUPFAM" id="SSF48208">
    <property type="entry name" value="Six-hairpin glycosidases"/>
    <property type="match status" value="1"/>
</dbReference>
<dbReference type="InterPro" id="IPR010496">
    <property type="entry name" value="AL/BT2_dom"/>
</dbReference>
<evidence type="ECO:0000259" key="3">
    <source>
        <dbReference type="Pfam" id="PF07944"/>
    </source>
</evidence>
<accession>A0ABT3FIW2</accession>
<dbReference type="Pfam" id="PF06439">
    <property type="entry name" value="3keto-disac_hyd"/>
    <property type="match status" value="1"/>
</dbReference>
<feature type="region of interest" description="Disordered" evidence="1">
    <location>
        <begin position="565"/>
        <end position="586"/>
    </location>
</feature>
<evidence type="ECO:0000256" key="1">
    <source>
        <dbReference type="SAM" id="MobiDB-lite"/>
    </source>
</evidence>
<dbReference type="GO" id="GO:0016787">
    <property type="term" value="F:hydrolase activity"/>
    <property type="evidence" value="ECO:0007669"/>
    <property type="project" value="UniProtKB-KW"/>
</dbReference>
<evidence type="ECO:0000259" key="2">
    <source>
        <dbReference type="Pfam" id="PF06439"/>
    </source>
</evidence>
<dbReference type="InterPro" id="IPR008928">
    <property type="entry name" value="6-hairpin_glycosidase_sf"/>
</dbReference>
<feature type="domain" description="3-keto-alpha-glucoside-1,2-lyase/3-keto-2-hydroxy-glucal hydratase" evidence="2">
    <location>
        <begin position="657"/>
        <end position="811"/>
    </location>
</feature>
<organism evidence="5 6">
    <name type="scientific">Luteolibacter flavescens</name>
    <dbReference type="NCBI Taxonomy" id="1859460"/>
    <lineage>
        <taxon>Bacteria</taxon>
        <taxon>Pseudomonadati</taxon>
        <taxon>Verrucomicrobiota</taxon>
        <taxon>Verrucomicrobiia</taxon>
        <taxon>Verrucomicrobiales</taxon>
        <taxon>Verrucomicrobiaceae</taxon>
        <taxon>Luteolibacter</taxon>
    </lineage>
</organism>
<comment type="caution">
    <text evidence="5">The sequence shown here is derived from an EMBL/GenBank/DDBJ whole genome shotgun (WGS) entry which is preliminary data.</text>
</comment>
<dbReference type="Gene3D" id="2.60.120.560">
    <property type="entry name" value="Exo-inulinase, domain 1"/>
    <property type="match status" value="1"/>
</dbReference>
<dbReference type="PANTHER" id="PTHR31151:SF0">
    <property type="entry name" value="PROLINE-TRNA LIGASE (DUF1680)"/>
    <property type="match status" value="1"/>
</dbReference>
<proteinExistence type="predicted"/>
<evidence type="ECO:0000313" key="6">
    <source>
        <dbReference type="Proteomes" id="UP001207930"/>
    </source>
</evidence>
<dbReference type="Proteomes" id="UP001207930">
    <property type="component" value="Unassembled WGS sequence"/>
</dbReference>
<reference evidence="5 6" key="1">
    <citation type="submission" date="2022-10" db="EMBL/GenBank/DDBJ databases">
        <title>Luteolibacter flavescens strain MCCC 1K03193, whole genome shotgun sequencing project.</title>
        <authorList>
            <person name="Zhao G."/>
            <person name="Shen L."/>
        </authorList>
    </citation>
    <scope>NUCLEOTIDE SEQUENCE [LARGE SCALE GENOMIC DNA]</scope>
    <source>
        <strain evidence="5 6">MCCC 1K03193</strain>
    </source>
</reference>
<sequence>MASALLMAAVGGTVKADEPSKAAALNRAPLLESAWVALPLGTVRAEGWLQEMLEMQRDGLTGHAEELQPELGPDSGWKGGTGENGERGPYYLKGLIPLAWQLDDAVLQKRARTWIDAILASQRPDGSYGPASNNDWWPRMVVNHVMRDYHEATGDERVLAFLASYYKYQSSTLGKRPLGAWGRARAGDEIDNVFWLYNRSGDRALLELADRLASQAYPWTEIYSENRFMDYGGDSMPKHAVNVAQALKMPAVYFQRSGKAADREAYDKGIAHLDRDHGLAVGINSGSEMLSGRSTSQGVELCTTVERILSDAATLRVLGDAKIGDSLETMAFNLLPGSFSEDIHQHVYYCIPNNAVARKSFRGFNQDKEDGTVPSHRSGFPCCCFNFNMGWPKLVQNSWAATADGGLAQIAIAPVKLIAKVAGGTQVGVKVSTDYPFNETAVYEITTAREVKFPLSLRIPAWCDGAAIEVNGEFAGSPKAGSFARIERTWKSGDKVRVVLPMQVRTAHGVNGSVSVKRGPLLYSLPVKEQQKELAAGPVQGFEAYEIQPDSKWNHALAVDAKDPASSFPVTTKPMTRRPFQRESTPVRLKARGKLVPQWRLNAEGNAALEPPQSPVNPDTPWTDLELIPFGAGMLRITSFPVLGEPVPPAREFEDSFASGNYNGWLTFGGGWRVKDGKLETLGDVYMDHGSGGSHAVAEGTDFSDLVYEADVLVGAHGDAGLIFRTSNPALGANAYDGYYAAISAGGKSVMLGKAGGEWHPLQIVEYPIEADRSYRLRVEAKGDTIRVFIGDSPQPLITVQDGTYRSGMIGVRRYCTVGNQYGSSFSGVKVRLPDPAEGH</sequence>
<keyword evidence="5" id="KW-0378">Hydrolase</keyword>
<dbReference type="EMBL" id="JAPDDS010000001">
    <property type="protein sequence ID" value="MCW1883144.1"/>
    <property type="molecule type" value="Genomic_DNA"/>
</dbReference>
<dbReference type="Pfam" id="PF07944">
    <property type="entry name" value="Beta-AFase-like_GH127_cat"/>
    <property type="match status" value="1"/>
</dbReference>
<dbReference type="RefSeq" id="WP_264499107.1">
    <property type="nucleotide sequence ID" value="NZ_JAPDDS010000001.1"/>
</dbReference>
<protein>
    <submittedName>
        <fullName evidence="5">Glycoside hydrolase family 127 protein</fullName>
    </submittedName>
</protein>
<gene>
    <name evidence="5" type="ORF">OKA04_00285</name>
</gene>